<evidence type="ECO:0000259" key="2">
    <source>
        <dbReference type="Pfam" id="PF20720"/>
    </source>
</evidence>
<dbReference type="OrthoDB" id="6149069at2759"/>
<dbReference type="InterPro" id="IPR049050">
    <property type="entry name" value="nSTAND3"/>
</dbReference>
<comment type="caution">
    <text evidence="3">The sequence shown here is derived from an EMBL/GenBank/DDBJ whole genome shotgun (WGS) entry which is preliminary data.</text>
</comment>
<sequence length="832" mass="97422">MIGASGCEKNMRRSRNKSVLLRRTRKVSDELRESKRNRRRAERKWRETEDTRALIEEDVREGTFVITKAVTDGLLLLKQNGVLLITGYAGTGKSRIGRHILHMYCIDNISYKCIKLNVLNDWEDMVSREHNVVILLDDIFGETNCIYNREKDTQILDKVYAYVCKGNIKVIITIRDTVKRQCQEVFDSNRLFKSEFIDLSSKKYLLKQEEKNTILTKYMKTVHNSDFIESKGYVDCKGDLVLKKDDVWNITRENPVKGFPLAVYQFVHNNKYFELGSKFFDRPTESMLEEMNAIRRKGEDQRNFMIQYAVIVYTAINENRINPDDNTTITEIQKIIDAIYGETIKLKKCNISDAVNELRGSHLINIPNQKCYRLHHPTLQESVILSFAQIDEENINKIIPLISWSFFLKMVKPELYIAKEGEVVLRVPSNNYKLLANRLVDVYIKKEECQYRLNSFELQWFIGNLCYTEIFQREYSILLPCLLETFEKEDDKDKHTENMIKSREMDMFYNYILPRKSKDRFLALFLLTLAVLNSQLDIYNFVLKTFNTIIKTSSNHVTIDFMKFTLVLSLYQICSTKDVRSVKSTLDKMEELKIPVLLDQGIILNIYDITSINPLREKSDDKTYVFLTLCIWKAYKVCNIPVLEFLLSKYVRNPFDINLFFKMIYKEGWIPSLSFESLKWMIEKFQDQELENPNLILRATCKCQMFDTVEYIASRCKTFDAISCLQAFVDKPEYLTENIPFNQKLFDFLIKRIDITSKDLIPVVKSVIKKQNVPDYMCDIFLPVCIANANLLTLACENGQFYLANLIIESSHIEELDIQSALMAACRECEVK</sequence>
<gene>
    <name evidence="3" type="ORF">MGAL_10B066022</name>
</gene>
<keyword evidence="4" id="KW-1185">Reference proteome</keyword>
<accession>A0A8B6E4R5</accession>
<dbReference type="Proteomes" id="UP000596742">
    <property type="component" value="Unassembled WGS sequence"/>
</dbReference>
<organism evidence="3 4">
    <name type="scientific">Mytilus galloprovincialis</name>
    <name type="common">Mediterranean mussel</name>
    <dbReference type="NCBI Taxonomy" id="29158"/>
    <lineage>
        <taxon>Eukaryota</taxon>
        <taxon>Metazoa</taxon>
        <taxon>Spiralia</taxon>
        <taxon>Lophotrochozoa</taxon>
        <taxon>Mollusca</taxon>
        <taxon>Bivalvia</taxon>
        <taxon>Autobranchia</taxon>
        <taxon>Pteriomorphia</taxon>
        <taxon>Mytilida</taxon>
        <taxon>Mytiloidea</taxon>
        <taxon>Mytilidae</taxon>
        <taxon>Mytilinae</taxon>
        <taxon>Mytilus</taxon>
    </lineage>
</organism>
<evidence type="ECO:0000313" key="4">
    <source>
        <dbReference type="Proteomes" id="UP000596742"/>
    </source>
</evidence>
<evidence type="ECO:0000256" key="1">
    <source>
        <dbReference type="SAM" id="Coils"/>
    </source>
</evidence>
<name>A0A8B6E4R5_MYTGA</name>
<feature type="domain" description="Novel STAND NTPase 3" evidence="2">
    <location>
        <begin position="64"/>
        <end position="220"/>
    </location>
</feature>
<feature type="coiled-coil region" evidence="1">
    <location>
        <begin position="24"/>
        <end position="51"/>
    </location>
</feature>
<keyword evidence="1" id="KW-0175">Coiled coil</keyword>
<evidence type="ECO:0000313" key="3">
    <source>
        <dbReference type="EMBL" id="VDI29669.1"/>
    </source>
</evidence>
<proteinExistence type="predicted"/>
<reference evidence="3" key="1">
    <citation type="submission" date="2018-11" db="EMBL/GenBank/DDBJ databases">
        <authorList>
            <person name="Alioto T."/>
            <person name="Alioto T."/>
        </authorList>
    </citation>
    <scope>NUCLEOTIDE SEQUENCE</scope>
</reference>
<dbReference type="Pfam" id="PF20720">
    <property type="entry name" value="nSTAND3"/>
    <property type="match status" value="1"/>
</dbReference>
<dbReference type="EMBL" id="UYJE01004609">
    <property type="protein sequence ID" value="VDI29669.1"/>
    <property type="molecule type" value="Genomic_DNA"/>
</dbReference>
<dbReference type="InterPro" id="IPR027417">
    <property type="entry name" value="P-loop_NTPase"/>
</dbReference>
<protein>
    <recommendedName>
        <fullName evidence="2">Novel STAND NTPase 3 domain-containing protein</fullName>
    </recommendedName>
</protein>
<dbReference type="SUPFAM" id="SSF52540">
    <property type="entry name" value="P-loop containing nucleoside triphosphate hydrolases"/>
    <property type="match status" value="1"/>
</dbReference>
<dbReference type="AlphaFoldDB" id="A0A8B6E4R5"/>